<reference evidence="1" key="1">
    <citation type="submission" date="2024-05" db="EMBL/GenBank/DDBJ databases">
        <title>Isolation and characterization of Sporomusa carbonis sp. nov., a carboxydotrophic hydrogenogen in the genus of Sporomusa isolated from a charcoal burning pile.</title>
        <authorList>
            <person name="Boeer T."/>
            <person name="Rosenbaum F."/>
            <person name="Eysell L."/>
            <person name="Mueller V."/>
            <person name="Daniel R."/>
            <person name="Poehlein A."/>
        </authorList>
    </citation>
    <scope>NUCLEOTIDE SEQUENCE [LARGE SCALE GENOMIC DNA]</scope>
    <source>
        <strain evidence="1">DSM 10669</strain>
    </source>
</reference>
<proteinExistence type="predicted"/>
<dbReference type="RefSeq" id="WP_094603756.1">
    <property type="nucleotide sequence ID" value="NZ_CP155573.1"/>
</dbReference>
<gene>
    <name evidence="1" type="ORF">SPSIL_041580</name>
</gene>
<accession>A0ABZ3IR87</accession>
<sequence>MPKGFLLKCNDCGYLDDCENDLLECLKNNVCKHCGSSNMEVIQQQEGQFGCASRYNRHATNVNSSVDHPDPVLPPY</sequence>
<evidence type="ECO:0000313" key="2">
    <source>
        <dbReference type="Proteomes" id="UP000216752"/>
    </source>
</evidence>
<protein>
    <submittedName>
        <fullName evidence="1">Uncharacterized protein</fullName>
    </submittedName>
</protein>
<evidence type="ECO:0000313" key="1">
    <source>
        <dbReference type="EMBL" id="XFO67938.1"/>
    </source>
</evidence>
<dbReference type="Proteomes" id="UP000216752">
    <property type="component" value="Chromosome"/>
</dbReference>
<dbReference type="EMBL" id="CP155573">
    <property type="protein sequence ID" value="XFO67938.1"/>
    <property type="molecule type" value="Genomic_DNA"/>
</dbReference>
<organism evidence="1 2">
    <name type="scientific">Sporomusa silvacetica DSM 10669</name>
    <dbReference type="NCBI Taxonomy" id="1123289"/>
    <lineage>
        <taxon>Bacteria</taxon>
        <taxon>Bacillati</taxon>
        <taxon>Bacillota</taxon>
        <taxon>Negativicutes</taxon>
        <taxon>Selenomonadales</taxon>
        <taxon>Sporomusaceae</taxon>
        <taxon>Sporomusa</taxon>
    </lineage>
</organism>
<keyword evidence="2" id="KW-1185">Reference proteome</keyword>
<name>A0ABZ3IR87_9FIRM</name>